<dbReference type="EMBL" id="VFSU01000026">
    <property type="protein sequence ID" value="TPE60433.1"/>
    <property type="molecule type" value="Genomic_DNA"/>
</dbReference>
<dbReference type="NCBIfam" id="TIGR01262">
    <property type="entry name" value="maiA"/>
    <property type="match status" value="1"/>
</dbReference>
<accession>A0A501XJF8</accession>
<dbReference type="EC" id="5.2.1.2" evidence="4"/>
<dbReference type="GO" id="GO:0005737">
    <property type="term" value="C:cytoplasm"/>
    <property type="evidence" value="ECO:0007669"/>
    <property type="project" value="InterPro"/>
</dbReference>
<dbReference type="GO" id="GO:0016034">
    <property type="term" value="F:maleylacetoacetate isomerase activity"/>
    <property type="evidence" value="ECO:0007669"/>
    <property type="project" value="UniProtKB-EC"/>
</dbReference>
<dbReference type="AlphaFoldDB" id="A0A501XJF8"/>
<dbReference type="GO" id="GO:0004364">
    <property type="term" value="F:glutathione transferase activity"/>
    <property type="evidence" value="ECO:0007669"/>
    <property type="project" value="TreeGrafter"/>
</dbReference>
<comment type="caution">
    <text evidence="4">The sequence shown here is derived from an EMBL/GenBank/DDBJ whole genome shotgun (WGS) entry which is preliminary data.</text>
</comment>
<keyword evidence="4" id="KW-0413">Isomerase</keyword>
<dbReference type="CDD" id="cd03042">
    <property type="entry name" value="GST_N_Zeta"/>
    <property type="match status" value="1"/>
</dbReference>
<dbReference type="InterPro" id="IPR004045">
    <property type="entry name" value="Glutathione_S-Trfase_N"/>
</dbReference>
<dbReference type="OrthoDB" id="509852at2"/>
<dbReference type="InterPro" id="IPR036282">
    <property type="entry name" value="Glutathione-S-Trfase_C_sf"/>
</dbReference>
<dbReference type="SFLD" id="SFLDG00358">
    <property type="entry name" value="Main_(cytGST)"/>
    <property type="match status" value="1"/>
</dbReference>
<dbReference type="RefSeq" id="WP_140928369.1">
    <property type="nucleotide sequence ID" value="NZ_VFSU01000026.1"/>
</dbReference>
<dbReference type="FunFam" id="1.20.1050.10:FF:000010">
    <property type="entry name" value="Maleylacetoacetate isomerase isoform 1"/>
    <property type="match status" value="1"/>
</dbReference>
<dbReference type="InterPro" id="IPR034330">
    <property type="entry name" value="GST_Zeta_C"/>
</dbReference>
<dbReference type="SUPFAM" id="SSF47616">
    <property type="entry name" value="GST C-terminal domain-like"/>
    <property type="match status" value="1"/>
</dbReference>
<reference evidence="4 5" key="1">
    <citation type="submission" date="2019-06" db="EMBL/GenBank/DDBJ databases">
        <authorList>
            <person name="Lee I."/>
            <person name="Jang G.I."/>
            <person name="Hwang C.Y."/>
        </authorList>
    </citation>
    <scope>NUCLEOTIDE SEQUENCE [LARGE SCALE GENOMIC DNA]</scope>
    <source>
        <strain evidence="4 5">PAMC 28131</strain>
    </source>
</reference>
<dbReference type="Proteomes" id="UP000319897">
    <property type="component" value="Unassembled WGS sequence"/>
</dbReference>
<dbReference type="GO" id="GO:0006559">
    <property type="term" value="P:L-phenylalanine catabolic process"/>
    <property type="evidence" value="ECO:0007669"/>
    <property type="project" value="TreeGrafter"/>
</dbReference>
<name>A0A501XJF8_9SPHN</name>
<dbReference type="PROSITE" id="PS50405">
    <property type="entry name" value="GST_CTER"/>
    <property type="match status" value="1"/>
</dbReference>
<dbReference type="InterPro" id="IPR010987">
    <property type="entry name" value="Glutathione-S-Trfase_C-like"/>
</dbReference>
<evidence type="ECO:0000313" key="5">
    <source>
        <dbReference type="Proteomes" id="UP000319897"/>
    </source>
</evidence>
<dbReference type="Gene3D" id="3.40.30.10">
    <property type="entry name" value="Glutaredoxin"/>
    <property type="match status" value="1"/>
</dbReference>
<comment type="similarity">
    <text evidence="1">Belongs to the GST superfamily. Zeta family.</text>
</comment>
<protein>
    <submittedName>
        <fullName evidence="4">Maleylacetoacetate isomerase</fullName>
        <ecNumber evidence="4">5.2.1.2</ecNumber>
    </submittedName>
</protein>
<dbReference type="InterPro" id="IPR034333">
    <property type="entry name" value="GST_Zeta_N"/>
</dbReference>
<evidence type="ECO:0000313" key="4">
    <source>
        <dbReference type="EMBL" id="TPE60433.1"/>
    </source>
</evidence>
<dbReference type="InterPro" id="IPR036249">
    <property type="entry name" value="Thioredoxin-like_sf"/>
</dbReference>
<dbReference type="CDD" id="cd03191">
    <property type="entry name" value="GST_C_Zeta"/>
    <property type="match status" value="1"/>
</dbReference>
<dbReference type="Pfam" id="PF13410">
    <property type="entry name" value="GST_C_2"/>
    <property type="match status" value="1"/>
</dbReference>
<dbReference type="PANTHER" id="PTHR42673:SF4">
    <property type="entry name" value="MALEYLACETOACETATE ISOMERASE"/>
    <property type="match status" value="1"/>
</dbReference>
<keyword evidence="5" id="KW-1185">Reference proteome</keyword>
<dbReference type="Gene3D" id="1.20.1050.10">
    <property type="match status" value="1"/>
</dbReference>
<sequence length="209" mass="22651">MILHGYFRSGAAWRVRIGLHWKGVSYQDVALNLRTGEQTSAQWRARNPQAMVPALELDDGTLLTQSLAILEWLEETRPNPPFLPADPLARARIRAVALAIAADTHPVQNLRVLKRVEDLAGPDAARQWAQDTIATGLAAVEALIAPHAGPYAFGTQPTLADIVITPQLFNARRFGVDLAPFPLLLAAESACAELPAFQAARPEVQADAV</sequence>
<dbReference type="SFLD" id="SFLDS00019">
    <property type="entry name" value="Glutathione_Transferase_(cytos"/>
    <property type="match status" value="1"/>
</dbReference>
<organism evidence="4 5">
    <name type="scientific">Sandaracinobacter neustonicus</name>
    <dbReference type="NCBI Taxonomy" id="1715348"/>
    <lineage>
        <taxon>Bacteria</taxon>
        <taxon>Pseudomonadati</taxon>
        <taxon>Pseudomonadota</taxon>
        <taxon>Alphaproteobacteria</taxon>
        <taxon>Sphingomonadales</taxon>
        <taxon>Sphingosinicellaceae</taxon>
        <taxon>Sandaracinobacter</taxon>
    </lineage>
</organism>
<evidence type="ECO:0000259" key="3">
    <source>
        <dbReference type="PROSITE" id="PS50405"/>
    </source>
</evidence>
<dbReference type="PANTHER" id="PTHR42673">
    <property type="entry name" value="MALEYLACETOACETATE ISOMERASE"/>
    <property type="match status" value="1"/>
</dbReference>
<dbReference type="SUPFAM" id="SSF52833">
    <property type="entry name" value="Thioredoxin-like"/>
    <property type="match status" value="1"/>
</dbReference>
<gene>
    <name evidence="4" type="primary">maiA</name>
    <name evidence="4" type="ORF">FJQ54_10465</name>
</gene>
<proteinExistence type="inferred from homology"/>
<dbReference type="InterPro" id="IPR040079">
    <property type="entry name" value="Glutathione_S-Trfase"/>
</dbReference>
<dbReference type="GO" id="GO:0006749">
    <property type="term" value="P:glutathione metabolic process"/>
    <property type="evidence" value="ECO:0007669"/>
    <property type="project" value="TreeGrafter"/>
</dbReference>
<feature type="domain" description="GST C-terminal" evidence="3">
    <location>
        <begin position="86"/>
        <end position="209"/>
    </location>
</feature>
<dbReference type="InterPro" id="IPR005955">
    <property type="entry name" value="GST_Zeta"/>
</dbReference>
<feature type="domain" description="GST N-terminal" evidence="2">
    <location>
        <begin position="1"/>
        <end position="81"/>
    </location>
</feature>
<dbReference type="PROSITE" id="PS50404">
    <property type="entry name" value="GST_NTER"/>
    <property type="match status" value="1"/>
</dbReference>
<evidence type="ECO:0000256" key="1">
    <source>
        <dbReference type="ARBA" id="ARBA00010007"/>
    </source>
</evidence>
<dbReference type="Pfam" id="PF13409">
    <property type="entry name" value="GST_N_2"/>
    <property type="match status" value="1"/>
</dbReference>
<evidence type="ECO:0000259" key="2">
    <source>
        <dbReference type="PROSITE" id="PS50404"/>
    </source>
</evidence>